<dbReference type="PANTHER" id="PTHR35841:SF1">
    <property type="entry name" value="PHOSPHONATES-BINDING PERIPLASMIC PROTEIN"/>
    <property type="match status" value="1"/>
</dbReference>
<dbReference type="Gene3D" id="3.40.190.10">
    <property type="entry name" value="Periplasmic binding protein-like II"/>
    <property type="match status" value="2"/>
</dbReference>
<protein>
    <recommendedName>
        <fullName evidence="2">Solute-binding protein family 3/N-terminal domain-containing protein</fullName>
    </recommendedName>
</protein>
<dbReference type="SUPFAM" id="SSF53850">
    <property type="entry name" value="Periplasmic binding protein-like II"/>
    <property type="match status" value="1"/>
</dbReference>
<dbReference type="AlphaFoldDB" id="A0A382HMF0"/>
<accession>A0A382HMF0</accession>
<name>A0A382HMF0_9ZZZZ</name>
<organism evidence="1">
    <name type="scientific">marine metagenome</name>
    <dbReference type="NCBI Taxonomy" id="408172"/>
    <lineage>
        <taxon>unclassified sequences</taxon>
        <taxon>metagenomes</taxon>
        <taxon>ecological metagenomes</taxon>
    </lineage>
</organism>
<dbReference type="EMBL" id="UINC01062191">
    <property type="protein sequence ID" value="SVB88564.1"/>
    <property type="molecule type" value="Genomic_DNA"/>
</dbReference>
<proteinExistence type="predicted"/>
<dbReference type="Pfam" id="PF12974">
    <property type="entry name" value="Phosphonate-bd"/>
    <property type="match status" value="1"/>
</dbReference>
<reference evidence="1" key="1">
    <citation type="submission" date="2018-05" db="EMBL/GenBank/DDBJ databases">
        <authorList>
            <person name="Lanie J.A."/>
            <person name="Ng W.-L."/>
            <person name="Kazmierczak K.M."/>
            <person name="Andrzejewski T.M."/>
            <person name="Davidsen T.M."/>
            <person name="Wayne K.J."/>
            <person name="Tettelin H."/>
            <person name="Glass J.I."/>
            <person name="Rusch D."/>
            <person name="Podicherti R."/>
            <person name="Tsui H.-C.T."/>
            <person name="Winkler M.E."/>
        </authorList>
    </citation>
    <scope>NUCLEOTIDE SEQUENCE</scope>
</reference>
<gene>
    <name evidence="1" type="ORF">METZ01_LOCUS241418</name>
</gene>
<sequence length="263" mass="29051">MLRLGGVASASHLTVFQGLGEMFKREGIDMDWVLYSDYDAMIDDFVDGKIDLAWNGPLGYVKIKRRLDEPCQVIAMRDVDVNFTTCFITRSASDLLTVEDLKGKNFAFASRSSVESGLLAYHFLKETGIDPRNDLASFTFSEDRRSTGLTGEKEVIDAVLKGEYDAGSVAQRTLRTMAEDGSLDQDTLRTFWTSPGYSHCCFTAQGDMNADEYRIVEQALLSVNYGDPLGKTILDAEACKSFVPGIDAGWEALEKAAEEQGLI</sequence>
<evidence type="ECO:0000313" key="1">
    <source>
        <dbReference type="EMBL" id="SVB88564.1"/>
    </source>
</evidence>
<evidence type="ECO:0008006" key="2">
    <source>
        <dbReference type="Google" id="ProtNLM"/>
    </source>
</evidence>
<dbReference type="PANTHER" id="PTHR35841">
    <property type="entry name" value="PHOSPHONATES-BINDING PERIPLASMIC PROTEIN"/>
    <property type="match status" value="1"/>
</dbReference>